<feature type="domain" description="FAD-binding PCMH-type" evidence="4">
    <location>
        <begin position="22"/>
        <end position="198"/>
    </location>
</feature>
<dbReference type="SUPFAM" id="SSF56176">
    <property type="entry name" value="FAD-binding/transporter-associated domain-like"/>
    <property type="match status" value="1"/>
</dbReference>
<evidence type="ECO:0000256" key="3">
    <source>
        <dbReference type="ARBA" id="ARBA00023002"/>
    </source>
</evidence>
<dbReference type="InterPro" id="IPR006094">
    <property type="entry name" value="Oxid_FAD_bind_N"/>
</dbReference>
<dbReference type="InterPro" id="IPR036318">
    <property type="entry name" value="FAD-bd_PCMH-like_sf"/>
</dbReference>
<dbReference type="GO" id="GO:0016491">
    <property type="term" value="F:oxidoreductase activity"/>
    <property type="evidence" value="ECO:0007669"/>
    <property type="project" value="UniProtKB-KW"/>
</dbReference>
<dbReference type="InterPro" id="IPR016166">
    <property type="entry name" value="FAD-bd_PCMH"/>
</dbReference>
<comment type="caution">
    <text evidence="5">The sequence shown here is derived from an EMBL/GenBank/DDBJ whole genome shotgun (WGS) entry which is preliminary data.</text>
</comment>
<evidence type="ECO:0000256" key="2">
    <source>
        <dbReference type="ARBA" id="ARBA00022827"/>
    </source>
</evidence>
<keyword evidence="2" id="KW-0285">Flavoprotein</keyword>
<comment type="similarity">
    <text evidence="1">Belongs to the oxygen-dependent FAD-linked oxidoreductase family.</text>
</comment>
<dbReference type="Gene3D" id="3.30.465.10">
    <property type="match status" value="1"/>
</dbReference>
<dbReference type="RefSeq" id="WP_145689759.1">
    <property type="nucleotide sequence ID" value="NZ_VITH01000016.1"/>
</dbReference>
<dbReference type="AlphaFoldDB" id="A0A560BWV7"/>
<dbReference type="InterPro" id="IPR050432">
    <property type="entry name" value="FAD-linked_Oxidoreductases_BP"/>
</dbReference>
<evidence type="ECO:0000256" key="1">
    <source>
        <dbReference type="ARBA" id="ARBA00005466"/>
    </source>
</evidence>
<dbReference type="EMBL" id="VITH01000016">
    <property type="protein sequence ID" value="TWA77102.1"/>
    <property type="molecule type" value="Genomic_DNA"/>
</dbReference>
<evidence type="ECO:0000313" key="6">
    <source>
        <dbReference type="Proteomes" id="UP000318529"/>
    </source>
</evidence>
<protein>
    <submittedName>
        <fullName evidence="5">FAD/FMN-containing dehydrogenase</fullName>
    </submittedName>
</protein>
<dbReference type="PANTHER" id="PTHR13878">
    <property type="entry name" value="GULONOLACTONE OXIDASE"/>
    <property type="match status" value="1"/>
</dbReference>
<dbReference type="Proteomes" id="UP000318529">
    <property type="component" value="Unassembled WGS sequence"/>
</dbReference>
<sequence length="472" mass="50706">MPPSPSHGPFRDSSGPLSWGRIVRAPHRVARPGGRAEAAAALTALPPGETLLACGMGRSYGDSGLNPGHCLIDMRGLDRFVAFDPDTGVLECEAGVTLADILRLLDRRNRPGRSWFLPVTPGTKFVTVGGAIANDVHGKNHHSAGCFGNHVLSLELLRSDGALLRCAPDENAALFAATIGGIGLTGVILSARIQLKPVPGPWLESEDIRYSDLDAFHDLAEESVADWEYTVAWIDCLARGPQLGRGIFSRSRHTADGPAGSPARAAAFEPRFSMPVELPNLALNHLSVSAFNALYWRKAPPRPVARVLPWDPVFYPLDAIGQWNRMYGRRGFYQFQCAVPKATARDAVRELMRTIAAAGEASFLAVLKTLGGRPSPGLMSFPMPGATLALDLPNNGPRTHSLLDRLERIAGEAGGRVYPAKDGAVSSGAFRRGYPRLDEFARHVDPRFSSGFWRRVDGAAAGSGANKEEPTS</sequence>
<keyword evidence="2" id="KW-0274">FAD</keyword>
<organism evidence="5 6">
    <name type="scientific">Azospirillum brasilense</name>
    <dbReference type="NCBI Taxonomy" id="192"/>
    <lineage>
        <taxon>Bacteria</taxon>
        <taxon>Pseudomonadati</taxon>
        <taxon>Pseudomonadota</taxon>
        <taxon>Alphaproteobacteria</taxon>
        <taxon>Rhodospirillales</taxon>
        <taxon>Azospirillaceae</taxon>
        <taxon>Azospirillum</taxon>
    </lineage>
</organism>
<dbReference type="PROSITE" id="PS51387">
    <property type="entry name" value="FAD_PCMH"/>
    <property type="match status" value="1"/>
</dbReference>
<gene>
    <name evidence="5" type="ORF">FBZ83_11697</name>
</gene>
<dbReference type="GO" id="GO:0071949">
    <property type="term" value="F:FAD binding"/>
    <property type="evidence" value="ECO:0007669"/>
    <property type="project" value="InterPro"/>
</dbReference>
<dbReference type="Pfam" id="PF01565">
    <property type="entry name" value="FAD_binding_4"/>
    <property type="match status" value="1"/>
</dbReference>
<keyword evidence="3" id="KW-0560">Oxidoreductase</keyword>
<dbReference type="InterPro" id="IPR016169">
    <property type="entry name" value="FAD-bd_PCMH_sub2"/>
</dbReference>
<accession>A0A560BWV7</accession>
<evidence type="ECO:0000313" key="5">
    <source>
        <dbReference type="EMBL" id="TWA77102.1"/>
    </source>
</evidence>
<proteinExistence type="inferred from homology"/>
<evidence type="ECO:0000259" key="4">
    <source>
        <dbReference type="PROSITE" id="PS51387"/>
    </source>
</evidence>
<dbReference type="PANTHER" id="PTHR13878:SF53">
    <property type="entry name" value="CYTOKININ DEHYDROGENASE 6"/>
    <property type="match status" value="1"/>
</dbReference>
<name>A0A560BWV7_AZOBR</name>
<reference evidence="5 6" key="1">
    <citation type="submission" date="2019-06" db="EMBL/GenBank/DDBJ databases">
        <title>Genomic Encyclopedia of Type Strains, Phase IV (KMG-V): Genome sequencing to study the core and pangenomes of soil and plant-associated prokaryotes.</title>
        <authorList>
            <person name="Whitman W."/>
        </authorList>
    </citation>
    <scope>NUCLEOTIDE SEQUENCE [LARGE SCALE GENOMIC DNA]</scope>
    <source>
        <strain evidence="5 6">BR 11650</strain>
    </source>
</reference>